<dbReference type="OrthoDB" id="276284at2"/>
<evidence type="ECO:0000313" key="3">
    <source>
        <dbReference type="Proteomes" id="UP000214646"/>
    </source>
</evidence>
<gene>
    <name evidence="2" type="ORF">FRUB_00359</name>
</gene>
<proteinExistence type="predicted"/>
<dbReference type="EMBL" id="NIDE01000001">
    <property type="protein sequence ID" value="OWK46660.1"/>
    <property type="molecule type" value="Genomic_DNA"/>
</dbReference>
<comment type="caution">
    <text evidence="2">The sequence shown here is derived from an EMBL/GenBank/DDBJ whole genome shotgun (WGS) entry which is preliminary data.</text>
</comment>
<evidence type="ECO:0000313" key="2">
    <source>
        <dbReference type="EMBL" id="OWK46660.1"/>
    </source>
</evidence>
<keyword evidence="1" id="KW-0472">Membrane</keyword>
<feature type="transmembrane region" description="Helical" evidence="1">
    <location>
        <begin position="55"/>
        <end position="74"/>
    </location>
</feature>
<protein>
    <submittedName>
        <fullName evidence="2">Uncharacterized protein</fullName>
    </submittedName>
</protein>
<dbReference type="AlphaFoldDB" id="A0A225DYQ8"/>
<reference evidence="3" key="1">
    <citation type="submission" date="2017-06" db="EMBL/GenBank/DDBJ databases">
        <title>Genome analysis of Fimbriiglobus ruber SP5, the first member of the order Planctomycetales with confirmed chitinolytic capability.</title>
        <authorList>
            <person name="Ravin N.V."/>
            <person name="Rakitin A.L."/>
            <person name="Ivanova A.A."/>
            <person name="Beletsky A.V."/>
            <person name="Kulichevskaya I.S."/>
            <person name="Mardanov A.V."/>
            <person name="Dedysh S.N."/>
        </authorList>
    </citation>
    <scope>NUCLEOTIDE SEQUENCE [LARGE SCALE GENOMIC DNA]</scope>
    <source>
        <strain evidence="3">SP5</strain>
    </source>
</reference>
<feature type="transmembrane region" description="Helical" evidence="1">
    <location>
        <begin position="86"/>
        <end position="105"/>
    </location>
</feature>
<evidence type="ECO:0000256" key="1">
    <source>
        <dbReference type="SAM" id="Phobius"/>
    </source>
</evidence>
<keyword evidence="1" id="KW-1133">Transmembrane helix</keyword>
<dbReference type="Proteomes" id="UP000214646">
    <property type="component" value="Unassembled WGS sequence"/>
</dbReference>
<feature type="transmembrane region" description="Helical" evidence="1">
    <location>
        <begin position="159"/>
        <end position="179"/>
    </location>
</feature>
<sequence length="209" mass="23223">MNAVATQNDDLDSVNNPRHPFGLPLGSVRGLMSLVICLFFWMVLLWPEADVKAPLAHFFLLSLVLMAFASSPSASIDGEQSSFTPWLLRVLFVGGSIAVVGFVAVQDPERLRNRLTPDQSEFAKWWGPFLASMASGFASGLFMRFILGRTTTVFQSLRAWFSVVGLLLLVLEIGMFVMLVTSRDKPGDFMQYWQAIELFVVAAYFGTRA</sequence>
<organism evidence="2 3">
    <name type="scientific">Fimbriiglobus ruber</name>
    <dbReference type="NCBI Taxonomy" id="1908690"/>
    <lineage>
        <taxon>Bacteria</taxon>
        <taxon>Pseudomonadati</taxon>
        <taxon>Planctomycetota</taxon>
        <taxon>Planctomycetia</taxon>
        <taxon>Gemmatales</taxon>
        <taxon>Gemmataceae</taxon>
        <taxon>Fimbriiglobus</taxon>
    </lineage>
</organism>
<accession>A0A225DYQ8</accession>
<keyword evidence="3" id="KW-1185">Reference proteome</keyword>
<feature type="transmembrane region" description="Helical" evidence="1">
    <location>
        <begin position="125"/>
        <end position="147"/>
    </location>
</feature>
<name>A0A225DYQ8_9BACT</name>
<dbReference type="RefSeq" id="WP_088251860.1">
    <property type="nucleotide sequence ID" value="NZ_NIDE01000001.1"/>
</dbReference>
<feature type="transmembrane region" description="Helical" evidence="1">
    <location>
        <begin position="21"/>
        <end position="43"/>
    </location>
</feature>
<keyword evidence="1" id="KW-0812">Transmembrane</keyword>